<sequence>MSLTPAQVDKISEELKSVLRVEVKSKKIKKIESNFYKVIVNALESLNSDAEDYLSNQDITGYIQTKERISEIEKDFKAFFQRRFEKIATYSIYDLETELMNLLTPEEKEFITKLHNAMQDEYDHLLMKRREKKPEIKDDQKTEPDHKTEEVENVNSGLDRDIENDKDSYIIVRIIGDQPPIAQAEKNYYLHDNDLVYLPKKFAEILISRNSAVKIDIKN</sequence>
<name>A0AAX4NFD8_9ARCH</name>
<accession>A0AAX4NFD8</accession>
<feature type="region of interest" description="Disordered" evidence="1">
    <location>
        <begin position="131"/>
        <end position="153"/>
    </location>
</feature>
<dbReference type="EMBL" id="CP133772">
    <property type="protein sequence ID" value="WYX99496.1"/>
    <property type="molecule type" value="Genomic_DNA"/>
</dbReference>
<organism evidence="2 3">
    <name type="scientific">Oxyplasma meridianum</name>
    <dbReference type="NCBI Taxonomy" id="3073602"/>
    <lineage>
        <taxon>Archaea</taxon>
        <taxon>Methanobacteriati</taxon>
        <taxon>Thermoplasmatota</taxon>
        <taxon>Thermoplasmata</taxon>
        <taxon>Thermoplasmatales</taxon>
        <taxon>Thermoplasmataceae</taxon>
        <taxon>Oxyplasma</taxon>
    </lineage>
</organism>
<dbReference type="Proteomes" id="UP001451606">
    <property type="component" value="Chromosome"/>
</dbReference>
<protein>
    <recommendedName>
        <fullName evidence="4">DNA replication complex GINS family protein</fullName>
    </recommendedName>
</protein>
<dbReference type="GeneID" id="95966752"/>
<evidence type="ECO:0000313" key="2">
    <source>
        <dbReference type="EMBL" id="WYX99496.1"/>
    </source>
</evidence>
<dbReference type="AlphaFoldDB" id="A0AAX4NFD8"/>
<evidence type="ECO:0000313" key="3">
    <source>
        <dbReference type="Proteomes" id="UP001451606"/>
    </source>
</evidence>
<dbReference type="KEGG" id="omr:OXIME_000028"/>
<keyword evidence="3" id="KW-1185">Reference proteome</keyword>
<proteinExistence type="predicted"/>
<dbReference type="SUPFAM" id="SSF158573">
    <property type="entry name" value="GINS helical bundle-like"/>
    <property type="match status" value="1"/>
</dbReference>
<dbReference type="RefSeq" id="WP_393971470.1">
    <property type="nucleotide sequence ID" value="NZ_CP133772.1"/>
</dbReference>
<evidence type="ECO:0008006" key="4">
    <source>
        <dbReference type="Google" id="ProtNLM"/>
    </source>
</evidence>
<dbReference type="Gene3D" id="3.40.5.50">
    <property type="match status" value="1"/>
</dbReference>
<evidence type="ECO:0000256" key="1">
    <source>
        <dbReference type="SAM" id="MobiDB-lite"/>
    </source>
</evidence>
<reference evidence="2 3" key="1">
    <citation type="submission" date="2023-09" db="EMBL/GenBank/DDBJ databases">
        <authorList>
            <person name="Golyshina O.V."/>
            <person name="Lunev E.A."/>
            <person name="Bargiela R."/>
            <person name="Gaines M.C."/>
            <person name="Daum B."/>
            <person name="Bale N.J."/>
            <person name="Koenen M."/>
            <person name="Sinninghe Damst J.S."/>
            <person name="Yakimov M."/>
            <person name="Golyshin P.N."/>
        </authorList>
    </citation>
    <scope>NUCLEOTIDE SEQUENCE [LARGE SCALE GENOMIC DNA]</scope>
    <source>
        <strain evidence="2 3">M1</strain>
    </source>
</reference>
<dbReference type="InterPro" id="IPR036224">
    <property type="entry name" value="GINS_bundle-like_dom_sf"/>
</dbReference>
<feature type="compositionally biased region" description="Basic and acidic residues" evidence="1">
    <location>
        <begin position="131"/>
        <end position="150"/>
    </location>
</feature>
<gene>
    <name evidence="2" type="ORF">OXIME_000028</name>
</gene>